<dbReference type="PROSITE" id="PS51416">
    <property type="entry name" value="MIB_HERC2"/>
    <property type="match status" value="2"/>
</dbReference>
<dbReference type="PANTHER" id="PTHR24202:SF4">
    <property type="entry name" value="E3 UBIQUITIN-PROTEIN LIGASE MIB2-RELATED"/>
    <property type="match status" value="1"/>
</dbReference>
<dbReference type="Proteomes" id="UP000265618">
    <property type="component" value="Unassembled WGS sequence"/>
</dbReference>
<feature type="region of interest" description="Disordered" evidence="1">
    <location>
        <begin position="281"/>
        <end position="312"/>
    </location>
</feature>
<dbReference type="PANTHER" id="PTHR24202">
    <property type="entry name" value="E3 UBIQUITIN-PROTEIN LIGASE MIB2"/>
    <property type="match status" value="1"/>
</dbReference>
<feature type="domain" description="MIB/HERC2" evidence="2">
    <location>
        <begin position="313"/>
        <end position="388"/>
    </location>
</feature>
<dbReference type="GO" id="GO:0004842">
    <property type="term" value="F:ubiquitin-protein transferase activity"/>
    <property type="evidence" value="ECO:0007669"/>
    <property type="project" value="InterPro"/>
</dbReference>
<evidence type="ECO:0000313" key="3">
    <source>
        <dbReference type="EMBL" id="GIQ83851.1"/>
    </source>
</evidence>
<evidence type="ECO:0000256" key="1">
    <source>
        <dbReference type="SAM" id="MobiDB-lite"/>
    </source>
</evidence>
<feature type="domain" description="MIB/HERC2" evidence="2">
    <location>
        <begin position="66"/>
        <end position="141"/>
    </location>
</feature>
<feature type="non-terminal residue" evidence="3">
    <location>
        <position position="1"/>
    </location>
</feature>
<protein>
    <recommendedName>
        <fullName evidence="2">MIB/HERC2 domain-containing protein</fullName>
    </recommendedName>
</protein>
<organism evidence="3 4">
    <name type="scientific">Kipferlia bialata</name>
    <dbReference type="NCBI Taxonomy" id="797122"/>
    <lineage>
        <taxon>Eukaryota</taxon>
        <taxon>Metamonada</taxon>
        <taxon>Carpediemonas-like organisms</taxon>
        <taxon>Kipferlia</taxon>
    </lineage>
</organism>
<dbReference type="InterPro" id="IPR010606">
    <property type="entry name" value="Mib_Herc2"/>
</dbReference>
<dbReference type="OrthoDB" id="2122982at2759"/>
<dbReference type="SUPFAM" id="SSF159034">
    <property type="entry name" value="Mib/herc2 domain-like"/>
    <property type="match status" value="3"/>
</dbReference>
<evidence type="ECO:0000313" key="4">
    <source>
        <dbReference type="Proteomes" id="UP000265618"/>
    </source>
</evidence>
<comment type="caution">
    <text evidence="3">The sequence shown here is derived from an EMBL/GenBank/DDBJ whole genome shotgun (WGS) entry which is preliminary data.</text>
</comment>
<accession>A0A9K3CVA2</accession>
<reference evidence="3 4" key="1">
    <citation type="journal article" date="2018" name="PLoS ONE">
        <title>The draft genome of Kipferlia bialata reveals reductive genome evolution in fornicate parasites.</title>
        <authorList>
            <person name="Tanifuji G."/>
            <person name="Takabayashi S."/>
            <person name="Kume K."/>
            <person name="Takagi M."/>
            <person name="Nakayama T."/>
            <person name="Kamikawa R."/>
            <person name="Inagaki Y."/>
            <person name="Hashimoto T."/>
        </authorList>
    </citation>
    <scope>NUCLEOTIDE SEQUENCE [LARGE SCALE GENOMIC DNA]</scope>
    <source>
        <strain evidence="3">NY0173</strain>
    </source>
</reference>
<dbReference type="GO" id="GO:0016567">
    <property type="term" value="P:protein ubiquitination"/>
    <property type="evidence" value="ECO:0007669"/>
    <property type="project" value="InterPro"/>
</dbReference>
<dbReference type="Pfam" id="PF06701">
    <property type="entry name" value="MIB_HERC2"/>
    <property type="match status" value="1"/>
</dbReference>
<name>A0A9K3CVA2_9EUKA</name>
<dbReference type="GO" id="GO:0046872">
    <property type="term" value="F:metal ion binding"/>
    <property type="evidence" value="ECO:0007669"/>
    <property type="project" value="InterPro"/>
</dbReference>
<proteinExistence type="predicted"/>
<feature type="region of interest" description="Disordered" evidence="1">
    <location>
        <begin position="163"/>
        <end position="195"/>
    </location>
</feature>
<dbReference type="AlphaFoldDB" id="A0A9K3CVA2"/>
<gene>
    <name evidence="3" type="ORF">KIPB_005244</name>
</gene>
<feature type="region of interest" description="Disordered" evidence="1">
    <location>
        <begin position="332"/>
        <end position="351"/>
    </location>
</feature>
<dbReference type="GO" id="GO:0005737">
    <property type="term" value="C:cytoplasm"/>
    <property type="evidence" value="ECO:0007669"/>
    <property type="project" value="TreeGrafter"/>
</dbReference>
<dbReference type="InterPro" id="IPR037252">
    <property type="entry name" value="Mib_Herc2_sf"/>
</dbReference>
<keyword evidence="4" id="KW-1185">Reference proteome</keyword>
<evidence type="ECO:0000259" key="2">
    <source>
        <dbReference type="PROSITE" id="PS51416"/>
    </source>
</evidence>
<dbReference type="Gene3D" id="2.30.30.40">
    <property type="entry name" value="SH3 Domains"/>
    <property type="match status" value="3"/>
</dbReference>
<sequence length="403" mass="44374">DWMYGNQDNGETGIVHGRTGRTGCVAVTWTGNPWSNQYRAGRGGMYDLEYKEAEPITETAGQTLTPDTVCASSVRVGARVMRGRDWRLTTWDCPDEGYVGTILDGHSMAGWVTVKWDDREGLYRHRAGYQGKHDLVYFGGIDHGSLGSNYYPTPPLQEWADDNISDSHTDTETDFSPSVEEYSAGERSEASSAYMPEAGEAVSVLDRLRIGARVMMDPDRLRGVRDHVGIGILVGRCGGLVRVRWPNGEEPKLHFANPVCDYRDLGFGECELVYADLESGWLDSGPGSDTEDSESEPDQQTATRSDPAWPGTGAVVQADRLRVGAKVLRGPDWKWGNQDGAEGEETPTPGTVLRRDGTGMVRVEWADGSLNVYRASDPDFDLVYADSDSVEDTLTLHSLFEFP</sequence>
<dbReference type="EMBL" id="BDIP01001206">
    <property type="protein sequence ID" value="GIQ83851.1"/>
    <property type="molecule type" value="Genomic_DNA"/>
</dbReference>